<dbReference type="InterPro" id="IPR002528">
    <property type="entry name" value="MATE_fam"/>
</dbReference>
<feature type="transmembrane region" description="Helical" evidence="6">
    <location>
        <begin position="384"/>
        <end position="407"/>
    </location>
</feature>
<feature type="compositionally biased region" description="Low complexity" evidence="7">
    <location>
        <begin position="1"/>
        <end position="17"/>
    </location>
</feature>
<evidence type="ECO:0000256" key="7">
    <source>
        <dbReference type="SAM" id="MobiDB-lite"/>
    </source>
</evidence>
<feature type="transmembrane region" description="Helical" evidence="6">
    <location>
        <begin position="191"/>
        <end position="212"/>
    </location>
</feature>
<feature type="transmembrane region" description="Helical" evidence="6">
    <location>
        <begin position="414"/>
        <end position="438"/>
    </location>
</feature>
<keyword evidence="5 6" id="KW-0472">Membrane</keyword>
<feature type="transmembrane region" description="Helical" evidence="6">
    <location>
        <begin position="218"/>
        <end position="243"/>
    </location>
</feature>
<name>A0ABC9ETN2_9POAL</name>
<feature type="transmembrane region" description="Helical" evidence="6">
    <location>
        <begin position="163"/>
        <end position="184"/>
    </location>
</feature>
<feature type="transmembrane region" description="Helical" evidence="6">
    <location>
        <begin position="85"/>
        <end position="105"/>
    </location>
</feature>
<keyword evidence="3 6" id="KW-0812">Transmembrane</keyword>
<evidence type="ECO:0000256" key="2">
    <source>
        <dbReference type="ARBA" id="ARBA00010199"/>
    </source>
</evidence>
<protein>
    <recommendedName>
        <fullName evidence="6">Protein DETOXIFICATION</fullName>
    </recommendedName>
    <alternativeName>
        <fullName evidence="6">Multidrug and toxic compound extrusion protein</fullName>
    </alternativeName>
</protein>
<dbReference type="AlphaFoldDB" id="A0ABC9ETN2"/>
<evidence type="ECO:0000256" key="1">
    <source>
        <dbReference type="ARBA" id="ARBA00004141"/>
    </source>
</evidence>
<evidence type="ECO:0000256" key="5">
    <source>
        <dbReference type="ARBA" id="ARBA00023136"/>
    </source>
</evidence>
<dbReference type="GO" id="GO:0016020">
    <property type="term" value="C:membrane"/>
    <property type="evidence" value="ECO:0007669"/>
    <property type="project" value="UniProtKB-SubCell"/>
</dbReference>
<reference evidence="9" key="1">
    <citation type="submission" date="2024-06" db="EMBL/GenBank/DDBJ databases">
        <authorList>
            <person name="Ryan C."/>
        </authorList>
    </citation>
    <scope>NUCLEOTIDE SEQUENCE [LARGE SCALE GENOMIC DNA]</scope>
</reference>
<accession>A0ABC9ETN2</accession>
<feature type="region of interest" description="Disordered" evidence="7">
    <location>
        <begin position="1"/>
        <end position="29"/>
    </location>
</feature>
<evidence type="ECO:0000256" key="6">
    <source>
        <dbReference type="RuleBase" id="RU004914"/>
    </source>
</evidence>
<keyword evidence="9" id="KW-1185">Reference proteome</keyword>
<comment type="subcellular location">
    <subcellularLocation>
        <location evidence="1">Membrane</location>
        <topology evidence="1">Multi-pass membrane protein</topology>
    </subcellularLocation>
</comment>
<dbReference type="NCBIfam" id="TIGR00797">
    <property type="entry name" value="matE"/>
    <property type="match status" value="1"/>
</dbReference>
<reference evidence="8 9" key="2">
    <citation type="submission" date="2024-10" db="EMBL/GenBank/DDBJ databases">
        <authorList>
            <person name="Ryan C."/>
        </authorList>
    </citation>
    <scope>NUCLEOTIDE SEQUENCE [LARGE SCALE GENOMIC DNA]</scope>
</reference>
<proteinExistence type="inferred from homology"/>
<feature type="transmembrane region" description="Helical" evidence="6">
    <location>
        <begin position="444"/>
        <end position="465"/>
    </location>
</feature>
<dbReference type="Proteomes" id="UP001497457">
    <property type="component" value="Chromosome 5rd"/>
</dbReference>
<keyword evidence="4 6" id="KW-1133">Transmembrane helix</keyword>
<comment type="caution">
    <text evidence="6">Lacks conserved residue(s) required for the propagation of feature annotation.</text>
</comment>
<comment type="similarity">
    <text evidence="2 6">Belongs to the multi antimicrobial extrusion (MATE) (TC 2.A.66.1) family.</text>
</comment>
<evidence type="ECO:0000313" key="9">
    <source>
        <dbReference type="Proteomes" id="UP001497457"/>
    </source>
</evidence>
<dbReference type="CDD" id="cd13132">
    <property type="entry name" value="MATE_eukaryotic"/>
    <property type="match status" value="1"/>
</dbReference>
<dbReference type="Pfam" id="PF01554">
    <property type="entry name" value="MatE"/>
    <property type="match status" value="2"/>
</dbReference>
<gene>
    <name evidence="8" type="ORF">URODEC1_LOCUS99175</name>
</gene>
<dbReference type="PANTHER" id="PTHR11206">
    <property type="entry name" value="MULTIDRUG RESISTANCE PROTEIN"/>
    <property type="match status" value="1"/>
</dbReference>
<feature type="transmembrane region" description="Helical" evidence="6">
    <location>
        <begin position="126"/>
        <end position="143"/>
    </location>
</feature>
<evidence type="ECO:0000256" key="3">
    <source>
        <dbReference type="ARBA" id="ARBA00022692"/>
    </source>
</evidence>
<organism evidence="8 9">
    <name type="scientific">Urochloa decumbens</name>
    <dbReference type="NCBI Taxonomy" id="240449"/>
    <lineage>
        <taxon>Eukaryota</taxon>
        <taxon>Viridiplantae</taxon>
        <taxon>Streptophyta</taxon>
        <taxon>Embryophyta</taxon>
        <taxon>Tracheophyta</taxon>
        <taxon>Spermatophyta</taxon>
        <taxon>Magnoliopsida</taxon>
        <taxon>Liliopsida</taxon>
        <taxon>Poales</taxon>
        <taxon>Poaceae</taxon>
        <taxon>PACMAD clade</taxon>
        <taxon>Panicoideae</taxon>
        <taxon>Panicodae</taxon>
        <taxon>Paniceae</taxon>
        <taxon>Melinidinae</taxon>
        <taxon>Urochloa</taxon>
    </lineage>
</organism>
<evidence type="ECO:0000313" key="8">
    <source>
        <dbReference type="EMBL" id="CAL5063952.1"/>
    </source>
</evidence>
<sequence>MESQGAAAAAPLLSKLPAPEEERGGGKAASSSLARKVWEESKKLGEVVGPAVFMNLVFSSMNIVSQSFSGHLGDLELAAFSMANTVIDGFNFAMLLGMASALETLCGQAYGARQYHMLGIYMQRSWIILLSFAVLLSPMYVFSGRLLEALGQPAELSREAGSVAVYFLPAHFMYATLLPVMTFLQCQLKNWVTAAAAAAVFAVHVAATWLLVSCLGLGIFGVALAFNLSWITLAVLLVAYALGGGCPDTWSGFSTAAFVDLKEFVMLSASSGVMVCLENWYYRILVFLTGFMKNAELSVDALSICMSLSSLEMMIHMGFLAGTGVRVANELGAANGQGAKFATIVSTTTSFMISVFASLLALIFHDKLAMIFSSSKAVIDAVDGISVLLAFTILLNGIQPVLSGVAIGSGWQGLVAYVNIGSYYLIGVPLGVLLGWGFNCGVPGVWAGMIGGTMMQTLILALITLRCDWNEEALKAGNRVRQWSQVS</sequence>
<dbReference type="InterPro" id="IPR045069">
    <property type="entry name" value="MATE_euk"/>
</dbReference>
<feature type="transmembrane region" description="Helical" evidence="6">
    <location>
        <begin position="341"/>
        <end position="364"/>
    </location>
</feature>
<dbReference type="EMBL" id="OZ075115">
    <property type="protein sequence ID" value="CAL5063952.1"/>
    <property type="molecule type" value="Genomic_DNA"/>
</dbReference>
<evidence type="ECO:0000256" key="4">
    <source>
        <dbReference type="ARBA" id="ARBA00022989"/>
    </source>
</evidence>